<sequence length="69" mass="8402">MSQIYNFLSFAESVYWWYKGCIIRFHFKTALSTSTCFSLRSRKNAFKHLNDIKRINRLTLFYTLEHQKT</sequence>
<dbReference type="Proteomes" id="UP000276133">
    <property type="component" value="Unassembled WGS sequence"/>
</dbReference>
<evidence type="ECO:0000313" key="1">
    <source>
        <dbReference type="EMBL" id="RNA02380.1"/>
    </source>
</evidence>
<evidence type="ECO:0000313" key="2">
    <source>
        <dbReference type="Proteomes" id="UP000276133"/>
    </source>
</evidence>
<protein>
    <submittedName>
        <fullName evidence="1">Uncharacterized protein</fullName>
    </submittedName>
</protein>
<comment type="caution">
    <text evidence="1">The sequence shown here is derived from an EMBL/GenBank/DDBJ whole genome shotgun (WGS) entry which is preliminary data.</text>
</comment>
<dbReference type="AlphaFoldDB" id="A0A3M7PTJ2"/>
<accession>A0A3M7PTJ2</accession>
<name>A0A3M7PTJ2_BRAPC</name>
<proteinExistence type="predicted"/>
<gene>
    <name evidence="1" type="ORF">BpHYR1_014564</name>
</gene>
<dbReference type="EMBL" id="REGN01008913">
    <property type="protein sequence ID" value="RNA02380.1"/>
    <property type="molecule type" value="Genomic_DNA"/>
</dbReference>
<keyword evidence="2" id="KW-1185">Reference proteome</keyword>
<organism evidence="1 2">
    <name type="scientific">Brachionus plicatilis</name>
    <name type="common">Marine rotifer</name>
    <name type="synonym">Brachionus muelleri</name>
    <dbReference type="NCBI Taxonomy" id="10195"/>
    <lineage>
        <taxon>Eukaryota</taxon>
        <taxon>Metazoa</taxon>
        <taxon>Spiralia</taxon>
        <taxon>Gnathifera</taxon>
        <taxon>Rotifera</taxon>
        <taxon>Eurotatoria</taxon>
        <taxon>Monogononta</taxon>
        <taxon>Pseudotrocha</taxon>
        <taxon>Ploima</taxon>
        <taxon>Brachionidae</taxon>
        <taxon>Brachionus</taxon>
    </lineage>
</organism>
<reference evidence="1 2" key="1">
    <citation type="journal article" date="2018" name="Sci. Rep.">
        <title>Genomic signatures of local adaptation to the degree of environmental predictability in rotifers.</title>
        <authorList>
            <person name="Franch-Gras L."/>
            <person name="Hahn C."/>
            <person name="Garcia-Roger E.M."/>
            <person name="Carmona M.J."/>
            <person name="Serra M."/>
            <person name="Gomez A."/>
        </authorList>
    </citation>
    <scope>NUCLEOTIDE SEQUENCE [LARGE SCALE GENOMIC DNA]</scope>
    <source>
        <strain evidence="1">HYR1</strain>
    </source>
</reference>